<name>A0A0C2IUB7_THEKT</name>
<dbReference type="SUPFAM" id="SSF48464">
    <property type="entry name" value="ENTH/VHS domain"/>
    <property type="match status" value="1"/>
</dbReference>
<dbReference type="Gene3D" id="1.25.40.90">
    <property type="match status" value="1"/>
</dbReference>
<dbReference type="GO" id="GO:0035091">
    <property type="term" value="F:phosphatidylinositol binding"/>
    <property type="evidence" value="ECO:0007669"/>
    <property type="project" value="InterPro"/>
</dbReference>
<organism evidence="2 3">
    <name type="scientific">Thelohanellus kitauei</name>
    <name type="common">Myxosporean</name>
    <dbReference type="NCBI Taxonomy" id="669202"/>
    <lineage>
        <taxon>Eukaryota</taxon>
        <taxon>Metazoa</taxon>
        <taxon>Cnidaria</taxon>
        <taxon>Myxozoa</taxon>
        <taxon>Myxosporea</taxon>
        <taxon>Bivalvulida</taxon>
        <taxon>Platysporina</taxon>
        <taxon>Myxobolidae</taxon>
        <taxon>Thelohanellus</taxon>
    </lineage>
</organism>
<dbReference type="Proteomes" id="UP000031668">
    <property type="component" value="Unassembled WGS sequence"/>
</dbReference>
<dbReference type="EMBL" id="JWZT01005619">
    <property type="protein sequence ID" value="KII60447.1"/>
    <property type="molecule type" value="Genomic_DNA"/>
</dbReference>
<reference evidence="2 3" key="1">
    <citation type="journal article" date="2014" name="Genome Biol. Evol.">
        <title>The genome of the myxosporean Thelohanellus kitauei shows adaptations to nutrient acquisition within its fish host.</title>
        <authorList>
            <person name="Yang Y."/>
            <person name="Xiong J."/>
            <person name="Zhou Z."/>
            <person name="Huo F."/>
            <person name="Miao W."/>
            <person name="Ran C."/>
            <person name="Liu Y."/>
            <person name="Zhang J."/>
            <person name="Feng J."/>
            <person name="Wang M."/>
            <person name="Wang M."/>
            <person name="Wang L."/>
            <person name="Yao B."/>
        </authorList>
    </citation>
    <scope>NUCLEOTIDE SEQUENCE [LARGE SCALE GENOMIC DNA]</scope>
    <source>
        <strain evidence="2">Wuqing</strain>
    </source>
</reference>
<proteinExistence type="predicted"/>
<evidence type="ECO:0000313" key="3">
    <source>
        <dbReference type="Proteomes" id="UP000031668"/>
    </source>
</evidence>
<accession>A0A0C2IUB7</accession>
<dbReference type="InterPro" id="IPR008942">
    <property type="entry name" value="ENTH_VHS"/>
</dbReference>
<dbReference type="GO" id="GO:0043130">
    <property type="term" value="F:ubiquitin binding"/>
    <property type="evidence" value="ECO:0007669"/>
    <property type="project" value="InterPro"/>
</dbReference>
<protein>
    <recommendedName>
        <fullName evidence="1">VHS domain-containing protein</fullName>
    </recommendedName>
</protein>
<dbReference type="OrthoDB" id="957735at2759"/>
<feature type="domain" description="VHS" evidence="1">
    <location>
        <begin position="43"/>
        <end position="157"/>
    </location>
</feature>
<comment type="caution">
    <text evidence="2">The sequence shown here is derived from an EMBL/GenBank/DDBJ whole genome shotgun (WGS) entry which is preliminary data.</text>
</comment>
<gene>
    <name evidence="2" type="ORF">RF11_15835</name>
</gene>
<sequence length="174" mass="19986">MSSSVDEFRNLFESGNIVDALSTLHYYRIEAVIKEDSLSEQTIYELCAKLKTNIVKPLCISVLINNLLEKTKNDARESAYKLLLMALRTDNHEFSHDIINSEFLRSVHQTISILSRKFRDDVLMLLHGWESASMGDPVFENLSDACKILKVEGYKFPDEKMTLIMNVIFNVHVI</sequence>
<dbReference type="AlphaFoldDB" id="A0A0C2IUB7"/>
<evidence type="ECO:0000313" key="2">
    <source>
        <dbReference type="EMBL" id="KII60447.1"/>
    </source>
</evidence>
<keyword evidence="3" id="KW-1185">Reference proteome</keyword>
<dbReference type="PROSITE" id="PS50179">
    <property type="entry name" value="VHS"/>
    <property type="match status" value="1"/>
</dbReference>
<dbReference type="InterPro" id="IPR002014">
    <property type="entry name" value="VHS_dom"/>
</dbReference>
<evidence type="ECO:0000259" key="1">
    <source>
        <dbReference type="PROSITE" id="PS50179"/>
    </source>
</evidence>